<dbReference type="RefSeq" id="WP_269421737.1">
    <property type="nucleotide sequence ID" value="NZ_JAPWGY010000001.1"/>
</dbReference>
<keyword evidence="2" id="KW-1185">Reference proteome</keyword>
<reference evidence="1" key="1">
    <citation type="submission" date="2022-12" db="EMBL/GenBank/DDBJ databases">
        <title>Bacterial isolates from different developmental stages of Nematostella vectensis.</title>
        <authorList>
            <person name="Fraune S."/>
        </authorList>
    </citation>
    <scope>NUCLEOTIDE SEQUENCE</scope>
    <source>
        <strain evidence="1">G21630-S1</strain>
    </source>
</reference>
<dbReference type="EMBL" id="JAPWGY010000001">
    <property type="protein sequence ID" value="MCZ4279536.1"/>
    <property type="molecule type" value="Genomic_DNA"/>
</dbReference>
<comment type="caution">
    <text evidence="1">The sequence shown here is derived from an EMBL/GenBank/DDBJ whole genome shotgun (WGS) entry which is preliminary data.</text>
</comment>
<dbReference type="Proteomes" id="UP001069802">
    <property type="component" value="Unassembled WGS sequence"/>
</dbReference>
<accession>A0ABT4LEK6</accession>
<organism evidence="1 2">
    <name type="scientific">Kiloniella laminariae</name>
    <dbReference type="NCBI Taxonomy" id="454162"/>
    <lineage>
        <taxon>Bacteria</taxon>
        <taxon>Pseudomonadati</taxon>
        <taxon>Pseudomonadota</taxon>
        <taxon>Alphaproteobacteria</taxon>
        <taxon>Rhodospirillales</taxon>
        <taxon>Kiloniellaceae</taxon>
        <taxon>Kiloniella</taxon>
    </lineage>
</organism>
<evidence type="ECO:0000313" key="2">
    <source>
        <dbReference type="Proteomes" id="UP001069802"/>
    </source>
</evidence>
<evidence type="ECO:0008006" key="3">
    <source>
        <dbReference type="Google" id="ProtNLM"/>
    </source>
</evidence>
<proteinExistence type="predicted"/>
<protein>
    <recommendedName>
        <fullName evidence="3">STAS/SEC14 domain-containing protein</fullName>
    </recommendedName>
</protein>
<sequence>MTYIGHLHTDQLLAELKEIWQQIPNLENYDNVIDLRFHRGNASWHTVKEIGDQWDHHFGGKGPKRRTAFLSDQKSFNILIKAIRAVLPNQVFNVFTDREKAVAWIERQRHTE</sequence>
<gene>
    <name evidence="1" type="ORF">O4H49_02025</name>
</gene>
<evidence type="ECO:0000313" key="1">
    <source>
        <dbReference type="EMBL" id="MCZ4279536.1"/>
    </source>
</evidence>
<name>A0ABT4LEK6_9PROT</name>